<evidence type="ECO:0000259" key="3">
    <source>
        <dbReference type="PROSITE" id="PS51000"/>
    </source>
</evidence>
<dbReference type="InterPro" id="IPR036388">
    <property type="entry name" value="WH-like_DNA-bd_sf"/>
</dbReference>
<keyword evidence="2" id="KW-0804">Transcription</keyword>
<evidence type="ECO:0000313" key="4">
    <source>
        <dbReference type="EMBL" id="TXI37721.1"/>
    </source>
</evidence>
<dbReference type="InterPro" id="IPR026881">
    <property type="entry name" value="WYL_dom"/>
</dbReference>
<name>A0A5C7WI40_METME</name>
<evidence type="ECO:0000256" key="2">
    <source>
        <dbReference type="ARBA" id="ARBA00023163"/>
    </source>
</evidence>
<dbReference type="PROSITE" id="PS52050">
    <property type="entry name" value="WYL"/>
    <property type="match status" value="1"/>
</dbReference>
<comment type="caution">
    <text evidence="4">The sequence shown here is derived from an EMBL/GenBank/DDBJ whole genome shotgun (WGS) entry which is preliminary data.</text>
</comment>
<evidence type="ECO:0000313" key="5">
    <source>
        <dbReference type="Proteomes" id="UP000321374"/>
    </source>
</evidence>
<dbReference type="AlphaFoldDB" id="A0A5C7WI40"/>
<dbReference type="PANTHER" id="PTHR34580">
    <property type="match status" value="1"/>
</dbReference>
<evidence type="ECO:0000256" key="1">
    <source>
        <dbReference type="ARBA" id="ARBA00023015"/>
    </source>
</evidence>
<dbReference type="Pfam" id="PF13280">
    <property type="entry name" value="WYL"/>
    <property type="match status" value="1"/>
</dbReference>
<dbReference type="InterPro" id="IPR057727">
    <property type="entry name" value="WCX_dom"/>
</dbReference>
<gene>
    <name evidence="4" type="ORF">E6Q51_02675</name>
</gene>
<dbReference type="InterPro" id="IPR051534">
    <property type="entry name" value="CBASS_pafABC_assoc_protein"/>
</dbReference>
<dbReference type="EMBL" id="SSGG01000046">
    <property type="protein sequence ID" value="TXI37721.1"/>
    <property type="molecule type" value="Genomic_DNA"/>
</dbReference>
<sequence>MSQNERIYKIDQLLNNHTFVTIPEFLDRLEVSLATFKRDIAYMRDRLNAPIEFNRDLGGYQMTKQTLVGDRYELPGLWFSSEEIYALITMQQLLQNLDGSGLLGGHIKPLLSRLQMILNQDEHVLEDIEQRIKVKNVGYRKFQIEHFPLIATATIKSQKINIIYQARSTDAETQRTVSPQRINYYKGNWYLEAWCHVRNGMRIFSMDCINTVELLNEPCQQVAQEDLEKSEKTYGIFSGADIQWAQLKFTPAAARWVKAEVWHSDQKQSILEDGSLILEVPYSDQTEMLMDILRHGANVKVIAPYSLANSVKNTYEMALLNYLST</sequence>
<feature type="domain" description="HTH deoR-type" evidence="3">
    <location>
        <begin position="3"/>
        <end position="62"/>
    </location>
</feature>
<dbReference type="InterPro" id="IPR001034">
    <property type="entry name" value="DeoR_HTH"/>
</dbReference>
<dbReference type="PROSITE" id="PS51000">
    <property type="entry name" value="HTH_DEOR_2"/>
    <property type="match status" value="1"/>
</dbReference>
<dbReference type="Pfam" id="PF08220">
    <property type="entry name" value="HTH_DeoR"/>
    <property type="match status" value="1"/>
</dbReference>
<keyword evidence="1" id="KW-0805">Transcription regulation</keyword>
<proteinExistence type="predicted"/>
<dbReference type="Pfam" id="PF25583">
    <property type="entry name" value="WCX"/>
    <property type="match status" value="1"/>
</dbReference>
<dbReference type="PANTHER" id="PTHR34580:SF3">
    <property type="entry name" value="PROTEIN PAFB"/>
    <property type="match status" value="1"/>
</dbReference>
<dbReference type="Gene3D" id="1.10.10.10">
    <property type="entry name" value="Winged helix-like DNA-binding domain superfamily/Winged helix DNA-binding domain"/>
    <property type="match status" value="1"/>
</dbReference>
<protein>
    <submittedName>
        <fullName evidence="4">YafY family transcriptional regulator</fullName>
    </submittedName>
</protein>
<dbReference type="Proteomes" id="UP000321374">
    <property type="component" value="Unassembled WGS sequence"/>
</dbReference>
<reference evidence="4 5" key="1">
    <citation type="submission" date="2018-09" db="EMBL/GenBank/DDBJ databases">
        <title>Metagenome Assembled Genomes from an Advanced Water Purification Facility.</title>
        <authorList>
            <person name="Stamps B.W."/>
            <person name="Spear J.R."/>
        </authorList>
    </citation>
    <scope>NUCLEOTIDE SEQUENCE [LARGE SCALE GENOMIC DNA]</scope>
    <source>
        <strain evidence="4">Bin_42_2</strain>
    </source>
</reference>
<dbReference type="GO" id="GO:0003700">
    <property type="term" value="F:DNA-binding transcription factor activity"/>
    <property type="evidence" value="ECO:0007669"/>
    <property type="project" value="InterPro"/>
</dbReference>
<accession>A0A5C7WI40</accession>
<organism evidence="4 5">
    <name type="scientific">Methylophilus methylotrophus</name>
    <name type="common">Bacterium W3A1</name>
    <dbReference type="NCBI Taxonomy" id="17"/>
    <lineage>
        <taxon>Bacteria</taxon>
        <taxon>Pseudomonadati</taxon>
        <taxon>Pseudomonadota</taxon>
        <taxon>Betaproteobacteria</taxon>
        <taxon>Nitrosomonadales</taxon>
        <taxon>Methylophilaceae</taxon>
        <taxon>Methylophilus</taxon>
    </lineage>
</organism>